<dbReference type="PROSITE" id="PS00135">
    <property type="entry name" value="TRYPSIN_SER"/>
    <property type="match status" value="1"/>
</dbReference>
<dbReference type="SMART" id="SM00020">
    <property type="entry name" value="Tryp_SPc"/>
    <property type="match status" value="1"/>
</dbReference>
<dbReference type="PROSITE" id="PS50240">
    <property type="entry name" value="TRYPSIN_DOM"/>
    <property type="match status" value="1"/>
</dbReference>
<dbReference type="InterPro" id="IPR001314">
    <property type="entry name" value="Peptidase_S1A"/>
</dbReference>
<keyword evidence="2 11" id="KW-0964">Secreted</keyword>
<evidence type="ECO:0000259" key="13">
    <source>
        <dbReference type="PROSITE" id="PS51888"/>
    </source>
</evidence>
<evidence type="ECO:0000256" key="4">
    <source>
        <dbReference type="ARBA" id="ARBA00022729"/>
    </source>
</evidence>
<proteinExistence type="inferred from homology"/>
<dbReference type="PRINTS" id="PR00722">
    <property type="entry name" value="CHYMOTRYPSIN"/>
</dbReference>
<dbReference type="InterPro" id="IPR022700">
    <property type="entry name" value="CLIP"/>
</dbReference>
<name>A0A1Y1NJX5_PHOPY</name>
<dbReference type="FunFam" id="2.40.10.10:FF:000146">
    <property type="entry name" value="Serine protease 53"/>
    <property type="match status" value="1"/>
</dbReference>
<feature type="domain" description="Clip" evidence="13">
    <location>
        <begin position="57"/>
        <end position="111"/>
    </location>
</feature>
<dbReference type="PROSITE" id="PS51888">
    <property type="entry name" value="CLIP"/>
    <property type="match status" value="1"/>
</dbReference>
<reference evidence="14" key="1">
    <citation type="journal article" date="2016" name="Sci. Rep.">
        <title>Molecular characterization of firefly nuptial gifts: a multi-omics approach sheds light on postcopulatory sexual selection.</title>
        <authorList>
            <person name="Al-Wathiqui N."/>
            <person name="Fallon T.R."/>
            <person name="South A."/>
            <person name="Weng J.K."/>
            <person name="Lewis S.M."/>
        </authorList>
    </citation>
    <scope>NUCLEOTIDE SEQUENCE</scope>
</reference>
<keyword evidence="4" id="KW-0732">Signal</keyword>
<evidence type="ECO:0000259" key="12">
    <source>
        <dbReference type="PROSITE" id="PS50240"/>
    </source>
</evidence>
<evidence type="ECO:0000256" key="10">
    <source>
        <dbReference type="RuleBase" id="RU363034"/>
    </source>
</evidence>
<dbReference type="Gene3D" id="2.40.10.10">
    <property type="entry name" value="Trypsin-like serine proteases"/>
    <property type="match status" value="2"/>
</dbReference>
<dbReference type="InterPro" id="IPR018114">
    <property type="entry name" value="TRYPSIN_HIS"/>
</dbReference>
<dbReference type="Pfam" id="PF00089">
    <property type="entry name" value="Trypsin"/>
    <property type="match status" value="1"/>
</dbReference>
<dbReference type="InterPro" id="IPR043504">
    <property type="entry name" value="Peptidase_S1_PA_chymotrypsin"/>
</dbReference>
<dbReference type="InterPro" id="IPR033116">
    <property type="entry name" value="TRYPSIN_SER"/>
</dbReference>
<dbReference type="InterPro" id="IPR001254">
    <property type="entry name" value="Trypsin_dom"/>
</dbReference>
<dbReference type="EC" id="3.4.21.-" evidence="10"/>
<comment type="domain">
    <text evidence="11">The clip domain consists of 35-55 residues which are 'knitted' together usually by 3 conserved disulfide bonds forming a clip-like compact structure.</text>
</comment>
<dbReference type="GO" id="GO:0006508">
    <property type="term" value="P:proteolysis"/>
    <property type="evidence" value="ECO:0007669"/>
    <property type="project" value="UniProtKB-KW"/>
</dbReference>
<evidence type="ECO:0000256" key="9">
    <source>
        <dbReference type="ARBA" id="ARBA00024195"/>
    </source>
</evidence>
<evidence type="ECO:0000256" key="3">
    <source>
        <dbReference type="ARBA" id="ARBA00022670"/>
    </source>
</evidence>
<sequence>MRYAHFFPLLAPKQFQVKFESATYTYLSKKLPLILHKRHACLFPRFIDQTMFQNTEWCVTPKNSTGQCVPIDTCPEVMIMLKSRPLTPKGGDYLKAAHCGFHGPKLPKICCAFNTVHSTVPTTGIGLARSTPSQESSQRLVAEKNRLKVILVSLLPDKYECGVSAASKIFNGSAVGLFDFPWMALIEYETPNGNYFKCGGSLISKRYVLTAAHCVNEDNIPPGSKPASVRLGEYDLATDIDCDYDYVCSDDPVDVPIAEILMHERYNSHDGNRYHDIALLKLARDVDFTDFIKPICLPYTTDLISQSFAGTIGTIVGWGKTEYDSSGSTVKLSVELPVKSHEECTHIYNKIMIVPSEGQICAGGEQNKDSCEGDSGGPLMTLHEESALWYITGIISFGAEKCGSLGWPGIYTRVTEYVPWIIGKFLNL</sequence>
<comment type="similarity">
    <text evidence="9 11">Belongs to the peptidase S1 family. CLIP subfamily.</text>
</comment>
<protein>
    <recommendedName>
        <fullName evidence="11">CLIP domain-containing serine protease</fullName>
        <ecNumber evidence="10">3.4.21.-</ecNumber>
    </recommendedName>
</protein>
<keyword evidence="5 10" id="KW-0378">Hydrolase</keyword>
<dbReference type="InterPro" id="IPR038565">
    <property type="entry name" value="CLIP_sf"/>
</dbReference>
<dbReference type="PANTHER" id="PTHR24256">
    <property type="entry name" value="TRYPTASE-RELATED"/>
    <property type="match status" value="1"/>
</dbReference>
<organism evidence="14">
    <name type="scientific">Photinus pyralis</name>
    <name type="common">Common eastern firefly</name>
    <name type="synonym">Lampyris pyralis</name>
    <dbReference type="NCBI Taxonomy" id="7054"/>
    <lineage>
        <taxon>Eukaryota</taxon>
        <taxon>Metazoa</taxon>
        <taxon>Ecdysozoa</taxon>
        <taxon>Arthropoda</taxon>
        <taxon>Hexapoda</taxon>
        <taxon>Insecta</taxon>
        <taxon>Pterygota</taxon>
        <taxon>Neoptera</taxon>
        <taxon>Endopterygota</taxon>
        <taxon>Coleoptera</taxon>
        <taxon>Polyphaga</taxon>
        <taxon>Elateriformia</taxon>
        <taxon>Elateroidea</taxon>
        <taxon>Lampyridae</taxon>
        <taxon>Lampyrinae</taxon>
        <taxon>Photinus</taxon>
    </lineage>
</organism>
<dbReference type="SUPFAM" id="SSF50494">
    <property type="entry name" value="Trypsin-like serine proteases"/>
    <property type="match status" value="1"/>
</dbReference>
<evidence type="ECO:0000256" key="6">
    <source>
        <dbReference type="ARBA" id="ARBA00022825"/>
    </source>
</evidence>
<dbReference type="GO" id="GO:0005576">
    <property type="term" value="C:extracellular region"/>
    <property type="evidence" value="ECO:0007669"/>
    <property type="project" value="UniProtKB-SubCell"/>
</dbReference>
<dbReference type="CDD" id="cd00190">
    <property type="entry name" value="Tryp_SPc"/>
    <property type="match status" value="1"/>
</dbReference>
<evidence type="ECO:0000256" key="1">
    <source>
        <dbReference type="ARBA" id="ARBA00004613"/>
    </source>
</evidence>
<evidence type="ECO:0000256" key="8">
    <source>
        <dbReference type="ARBA" id="ARBA00023157"/>
    </source>
</evidence>
<dbReference type="InterPro" id="IPR051487">
    <property type="entry name" value="Ser/Thr_Proteases_Immune/Dev"/>
</dbReference>
<dbReference type="Pfam" id="PF12032">
    <property type="entry name" value="CLIP"/>
    <property type="match status" value="1"/>
</dbReference>
<dbReference type="SMART" id="SM00680">
    <property type="entry name" value="CLIP"/>
    <property type="match status" value="1"/>
</dbReference>
<dbReference type="AlphaFoldDB" id="A0A1Y1NJX5"/>
<keyword evidence="7" id="KW-0865">Zymogen</keyword>
<keyword evidence="6 10" id="KW-0720">Serine protease</keyword>
<dbReference type="GO" id="GO:0004252">
    <property type="term" value="F:serine-type endopeptidase activity"/>
    <property type="evidence" value="ECO:0007669"/>
    <property type="project" value="UniProtKB-UniRule"/>
</dbReference>
<evidence type="ECO:0000313" key="14">
    <source>
        <dbReference type="EMBL" id="JAV96915.1"/>
    </source>
</evidence>
<feature type="domain" description="Peptidase S1" evidence="12">
    <location>
        <begin position="169"/>
        <end position="421"/>
    </location>
</feature>
<keyword evidence="8" id="KW-1015">Disulfide bond</keyword>
<evidence type="ECO:0000256" key="11">
    <source>
        <dbReference type="RuleBase" id="RU366078"/>
    </source>
</evidence>
<evidence type="ECO:0000256" key="2">
    <source>
        <dbReference type="ARBA" id="ARBA00022525"/>
    </source>
</evidence>
<dbReference type="PROSITE" id="PS00134">
    <property type="entry name" value="TRYPSIN_HIS"/>
    <property type="match status" value="1"/>
</dbReference>
<keyword evidence="3 10" id="KW-0645">Protease</keyword>
<dbReference type="EMBL" id="GEZM01003114">
    <property type="protein sequence ID" value="JAV96915.1"/>
    <property type="molecule type" value="Transcribed_RNA"/>
</dbReference>
<dbReference type="InterPro" id="IPR009003">
    <property type="entry name" value="Peptidase_S1_PA"/>
</dbReference>
<accession>A0A1Y1NJX5</accession>
<evidence type="ECO:0000256" key="7">
    <source>
        <dbReference type="ARBA" id="ARBA00023145"/>
    </source>
</evidence>
<evidence type="ECO:0000256" key="5">
    <source>
        <dbReference type="ARBA" id="ARBA00022801"/>
    </source>
</evidence>
<comment type="subcellular location">
    <subcellularLocation>
        <location evidence="1 11">Secreted</location>
    </subcellularLocation>
</comment>
<dbReference type="Gene3D" id="3.30.1640.30">
    <property type="match status" value="1"/>
</dbReference>